<evidence type="ECO:0000256" key="1">
    <source>
        <dbReference type="SAM" id="Phobius"/>
    </source>
</evidence>
<reference evidence="2 3" key="1">
    <citation type="submission" date="2020-04" db="EMBL/GenBank/DDBJ databases">
        <authorList>
            <person name="Wallbank WR R."/>
            <person name="Pardo Diaz C."/>
            <person name="Kozak K."/>
            <person name="Martin S."/>
            <person name="Jiggins C."/>
            <person name="Moest M."/>
            <person name="Warren A I."/>
            <person name="Byers J.R.P. K."/>
            <person name="Montejo-Kovacevich G."/>
            <person name="Yen C E."/>
        </authorList>
    </citation>
    <scope>NUCLEOTIDE SEQUENCE [LARGE SCALE GENOMIC DNA]</scope>
</reference>
<dbReference type="InterPro" id="IPR027917">
    <property type="entry name" value="MITRAC7/Phoenixin"/>
</dbReference>
<protein>
    <submittedName>
        <fullName evidence="2">Uncharacterized protein</fullName>
    </submittedName>
</protein>
<dbReference type="GO" id="GO:0016020">
    <property type="term" value="C:membrane"/>
    <property type="evidence" value="ECO:0007669"/>
    <property type="project" value="InterPro"/>
</dbReference>
<keyword evidence="1" id="KW-0472">Membrane</keyword>
<dbReference type="Pfam" id="PF15061">
    <property type="entry name" value="MITRAC7_Phoenixin"/>
    <property type="match status" value="1"/>
</dbReference>
<sequence length="86" mass="10090">MAFHRGWRYVAFISGFVGVLGLTLYPIAISPMIDASEYRIVYKPYNSYFLQEKFKGGKEKYQTGGHTTWKYEGLDRPIWTEEARTR</sequence>
<dbReference type="OrthoDB" id="6611988at2759"/>
<dbReference type="EMBL" id="CADEBD010000360">
    <property type="protein sequence ID" value="CAB3251586.1"/>
    <property type="molecule type" value="Genomic_DNA"/>
</dbReference>
<feature type="transmembrane region" description="Helical" evidence="1">
    <location>
        <begin position="6"/>
        <end position="29"/>
    </location>
</feature>
<name>A0A8S1B0P9_ARCPL</name>
<proteinExistence type="predicted"/>
<accession>A0A8S1B0P9</accession>
<gene>
    <name evidence="2" type="ORF">APLA_LOCUS13675</name>
</gene>
<dbReference type="GO" id="GO:0005739">
    <property type="term" value="C:mitochondrion"/>
    <property type="evidence" value="ECO:0007669"/>
    <property type="project" value="GOC"/>
</dbReference>
<comment type="caution">
    <text evidence="2">The sequence shown here is derived from an EMBL/GenBank/DDBJ whole genome shotgun (WGS) entry which is preliminary data.</text>
</comment>
<evidence type="ECO:0000313" key="3">
    <source>
        <dbReference type="Proteomes" id="UP000494256"/>
    </source>
</evidence>
<evidence type="ECO:0000313" key="2">
    <source>
        <dbReference type="EMBL" id="CAB3251586.1"/>
    </source>
</evidence>
<dbReference type="GO" id="GO:0033617">
    <property type="term" value="P:mitochondrial respiratory chain complex IV assembly"/>
    <property type="evidence" value="ECO:0007669"/>
    <property type="project" value="InterPro"/>
</dbReference>
<keyword evidence="1" id="KW-1133">Transmembrane helix</keyword>
<organism evidence="2 3">
    <name type="scientific">Arctia plantaginis</name>
    <name type="common">Wood tiger moth</name>
    <name type="synonym">Phalaena plantaginis</name>
    <dbReference type="NCBI Taxonomy" id="874455"/>
    <lineage>
        <taxon>Eukaryota</taxon>
        <taxon>Metazoa</taxon>
        <taxon>Ecdysozoa</taxon>
        <taxon>Arthropoda</taxon>
        <taxon>Hexapoda</taxon>
        <taxon>Insecta</taxon>
        <taxon>Pterygota</taxon>
        <taxon>Neoptera</taxon>
        <taxon>Endopterygota</taxon>
        <taxon>Lepidoptera</taxon>
        <taxon>Glossata</taxon>
        <taxon>Ditrysia</taxon>
        <taxon>Noctuoidea</taxon>
        <taxon>Erebidae</taxon>
        <taxon>Arctiinae</taxon>
        <taxon>Arctia</taxon>
    </lineage>
</organism>
<keyword evidence="1" id="KW-0812">Transmembrane</keyword>
<dbReference type="Proteomes" id="UP000494256">
    <property type="component" value="Unassembled WGS sequence"/>
</dbReference>
<dbReference type="AlphaFoldDB" id="A0A8S1B0P9"/>